<sequence length="209" mass="22227">MAHHFPLSVRFCRHNTSTNELYNRVTRELSRALCNWIEGAHVCGSSLTNLRPGSESTVGTENGKSSAESGESKDLKKGDTPVTTATTTGTIPTTATTTTTQTAVTNSTSTRGPSLGTAIHSMNTLYGILVALAEFGAQCLRILVFPLLPALCQRLTELVEPPAPATGSESSDASVPSFPVPGRLAPADERSFEFLKVMMTFAHWLGSSL</sequence>
<dbReference type="OrthoDB" id="6285691at2759"/>
<dbReference type="Proteomes" id="UP000728185">
    <property type="component" value="Unassembled WGS sequence"/>
</dbReference>
<feature type="compositionally biased region" description="Low complexity" evidence="1">
    <location>
        <begin position="80"/>
        <end position="110"/>
    </location>
</feature>
<feature type="region of interest" description="Disordered" evidence="1">
    <location>
        <begin position="161"/>
        <end position="180"/>
    </location>
</feature>
<evidence type="ECO:0000313" key="2">
    <source>
        <dbReference type="EMBL" id="KAA0199737.1"/>
    </source>
</evidence>
<proteinExistence type="predicted"/>
<feature type="compositionally biased region" description="Basic and acidic residues" evidence="1">
    <location>
        <begin position="70"/>
        <end position="79"/>
    </location>
</feature>
<keyword evidence="3" id="KW-1185">Reference proteome</keyword>
<dbReference type="AlphaFoldDB" id="A0A8E0S6Z9"/>
<name>A0A8E0S6Z9_9TREM</name>
<organism evidence="2 3">
    <name type="scientific">Fasciolopsis buskii</name>
    <dbReference type="NCBI Taxonomy" id="27845"/>
    <lineage>
        <taxon>Eukaryota</taxon>
        <taxon>Metazoa</taxon>
        <taxon>Spiralia</taxon>
        <taxon>Lophotrochozoa</taxon>
        <taxon>Platyhelminthes</taxon>
        <taxon>Trematoda</taxon>
        <taxon>Digenea</taxon>
        <taxon>Plagiorchiida</taxon>
        <taxon>Echinostomata</taxon>
        <taxon>Echinostomatoidea</taxon>
        <taxon>Fasciolidae</taxon>
        <taxon>Fasciolopsis</taxon>
    </lineage>
</organism>
<comment type="caution">
    <text evidence="2">The sequence shown here is derived from an EMBL/GenBank/DDBJ whole genome shotgun (WGS) entry which is preliminary data.</text>
</comment>
<evidence type="ECO:0000313" key="3">
    <source>
        <dbReference type="Proteomes" id="UP000728185"/>
    </source>
</evidence>
<feature type="region of interest" description="Disordered" evidence="1">
    <location>
        <begin position="48"/>
        <end position="114"/>
    </location>
</feature>
<dbReference type="EMBL" id="LUCM01000952">
    <property type="protein sequence ID" value="KAA0199737.1"/>
    <property type="molecule type" value="Genomic_DNA"/>
</dbReference>
<feature type="compositionally biased region" description="Polar residues" evidence="1">
    <location>
        <begin position="48"/>
        <end position="69"/>
    </location>
</feature>
<protein>
    <submittedName>
        <fullName evidence="2">Transcription initiation factor TFIID subunit 6</fullName>
    </submittedName>
</protein>
<accession>A0A8E0S6Z9</accession>
<evidence type="ECO:0000256" key="1">
    <source>
        <dbReference type="SAM" id="MobiDB-lite"/>
    </source>
</evidence>
<reference evidence="2" key="1">
    <citation type="submission" date="2019-05" db="EMBL/GenBank/DDBJ databases">
        <title>Annotation for the trematode Fasciolopsis buski.</title>
        <authorList>
            <person name="Choi Y.-J."/>
        </authorList>
    </citation>
    <scope>NUCLEOTIDE SEQUENCE</scope>
    <source>
        <strain evidence="2">HT</strain>
        <tissue evidence="2">Whole worm</tissue>
    </source>
</reference>
<gene>
    <name evidence="2" type="ORF">FBUS_11389</name>
</gene>